<feature type="domain" description="Reverse transcriptase/retrotransposon-derived protein RNase H-like" evidence="1">
    <location>
        <begin position="30"/>
        <end position="128"/>
    </location>
</feature>
<dbReference type="PANTHER" id="PTHR48475">
    <property type="entry name" value="RIBONUCLEASE H"/>
    <property type="match status" value="1"/>
</dbReference>
<reference evidence="2" key="2">
    <citation type="journal article" date="2024" name="Plant">
        <title>Genomic evolution and insights into agronomic trait innovations of Sesamum species.</title>
        <authorList>
            <person name="Miao H."/>
            <person name="Wang L."/>
            <person name="Qu L."/>
            <person name="Liu H."/>
            <person name="Sun Y."/>
            <person name="Le M."/>
            <person name="Wang Q."/>
            <person name="Wei S."/>
            <person name="Zheng Y."/>
            <person name="Lin W."/>
            <person name="Duan Y."/>
            <person name="Cao H."/>
            <person name="Xiong S."/>
            <person name="Wang X."/>
            <person name="Wei L."/>
            <person name="Li C."/>
            <person name="Ma Q."/>
            <person name="Ju M."/>
            <person name="Zhao R."/>
            <person name="Li G."/>
            <person name="Mu C."/>
            <person name="Tian Q."/>
            <person name="Mei H."/>
            <person name="Zhang T."/>
            <person name="Gao T."/>
            <person name="Zhang H."/>
        </authorList>
    </citation>
    <scope>NUCLEOTIDE SEQUENCE</scope>
    <source>
        <strain evidence="2">G02</strain>
    </source>
</reference>
<organism evidence="2">
    <name type="scientific">Sesamum radiatum</name>
    <name type="common">Black benniseed</name>
    <dbReference type="NCBI Taxonomy" id="300843"/>
    <lineage>
        <taxon>Eukaryota</taxon>
        <taxon>Viridiplantae</taxon>
        <taxon>Streptophyta</taxon>
        <taxon>Embryophyta</taxon>
        <taxon>Tracheophyta</taxon>
        <taxon>Spermatophyta</taxon>
        <taxon>Magnoliopsida</taxon>
        <taxon>eudicotyledons</taxon>
        <taxon>Gunneridae</taxon>
        <taxon>Pentapetalae</taxon>
        <taxon>asterids</taxon>
        <taxon>lamiids</taxon>
        <taxon>Lamiales</taxon>
        <taxon>Pedaliaceae</taxon>
        <taxon>Sesamum</taxon>
    </lineage>
</organism>
<reference evidence="2" key="1">
    <citation type="submission" date="2020-06" db="EMBL/GenBank/DDBJ databases">
        <authorList>
            <person name="Li T."/>
            <person name="Hu X."/>
            <person name="Zhang T."/>
            <person name="Song X."/>
            <person name="Zhang H."/>
            <person name="Dai N."/>
            <person name="Sheng W."/>
            <person name="Hou X."/>
            <person name="Wei L."/>
        </authorList>
    </citation>
    <scope>NUCLEOTIDE SEQUENCE</scope>
    <source>
        <strain evidence="2">G02</strain>
        <tissue evidence="2">Leaf</tissue>
    </source>
</reference>
<dbReference type="InterPro" id="IPR041577">
    <property type="entry name" value="RT_RNaseH_2"/>
</dbReference>
<evidence type="ECO:0000259" key="1">
    <source>
        <dbReference type="Pfam" id="PF17919"/>
    </source>
</evidence>
<dbReference type="PANTHER" id="PTHR48475:SF2">
    <property type="entry name" value="RIBONUCLEASE H"/>
    <property type="match status" value="1"/>
</dbReference>
<evidence type="ECO:0000313" key="2">
    <source>
        <dbReference type="EMBL" id="KAL0408187.1"/>
    </source>
</evidence>
<dbReference type="EMBL" id="JACGWJ010000007">
    <property type="protein sequence ID" value="KAL0408187.1"/>
    <property type="molecule type" value="Genomic_DNA"/>
</dbReference>
<dbReference type="InterPro" id="IPR043502">
    <property type="entry name" value="DNA/RNA_pol_sf"/>
</dbReference>
<protein>
    <recommendedName>
        <fullName evidence="1">Reverse transcriptase/retrotransposon-derived protein RNase H-like domain-containing protein</fullName>
    </recommendedName>
</protein>
<dbReference type="SUPFAM" id="SSF56672">
    <property type="entry name" value="DNA/RNA polymerases"/>
    <property type="match status" value="1"/>
</dbReference>
<name>A0AAW2TVC1_SESRA</name>
<gene>
    <name evidence="2" type="ORF">Sradi_1753100</name>
</gene>
<dbReference type="InterPro" id="IPR043128">
    <property type="entry name" value="Rev_trsase/Diguanyl_cyclase"/>
</dbReference>
<sequence>MVAQSGFLSRGAERGPPFFKTLRKVKGFSWNKECQEAFNNLKEYLSKPSLLAKPRTGEKLHVYPSTLEEAVSAMLVRVEGREHQPVYYVSEVLQGTVPKYPPIEKLALTLIVATRKLRPYFQFHQVIVLTNQPLKYILASLNVSGRMTKWAAKSIEHSIEFELRPAIKA</sequence>
<dbReference type="AlphaFoldDB" id="A0AAW2TVC1"/>
<comment type="caution">
    <text evidence="2">The sequence shown here is derived from an EMBL/GenBank/DDBJ whole genome shotgun (WGS) entry which is preliminary data.</text>
</comment>
<dbReference type="Gene3D" id="3.30.70.270">
    <property type="match status" value="1"/>
</dbReference>
<accession>A0AAW2TVC1</accession>
<dbReference type="Pfam" id="PF17919">
    <property type="entry name" value="RT_RNaseH_2"/>
    <property type="match status" value="1"/>
</dbReference>
<proteinExistence type="predicted"/>